<dbReference type="Proteomes" id="UP001174934">
    <property type="component" value="Unassembled WGS sequence"/>
</dbReference>
<dbReference type="AlphaFoldDB" id="A0AA40C8J2"/>
<feature type="region of interest" description="Disordered" evidence="1">
    <location>
        <begin position="19"/>
        <end position="46"/>
    </location>
</feature>
<keyword evidence="3" id="KW-1185">Reference proteome</keyword>
<organism evidence="2 3">
    <name type="scientific">Bombardia bombarda</name>
    <dbReference type="NCBI Taxonomy" id="252184"/>
    <lineage>
        <taxon>Eukaryota</taxon>
        <taxon>Fungi</taxon>
        <taxon>Dikarya</taxon>
        <taxon>Ascomycota</taxon>
        <taxon>Pezizomycotina</taxon>
        <taxon>Sordariomycetes</taxon>
        <taxon>Sordariomycetidae</taxon>
        <taxon>Sordariales</taxon>
        <taxon>Lasiosphaeriaceae</taxon>
        <taxon>Bombardia</taxon>
    </lineage>
</organism>
<proteinExistence type="predicted"/>
<name>A0AA40C8J2_9PEZI</name>
<accession>A0AA40C8J2</accession>
<evidence type="ECO:0000256" key="1">
    <source>
        <dbReference type="SAM" id="MobiDB-lite"/>
    </source>
</evidence>
<evidence type="ECO:0000313" key="3">
    <source>
        <dbReference type="Proteomes" id="UP001174934"/>
    </source>
</evidence>
<dbReference type="EMBL" id="JAULSR010000002">
    <property type="protein sequence ID" value="KAK0629496.1"/>
    <property type="molecule type" value="Genomic_DNA"/>
</dbReference>
<gene>
    <name evidence="2" type="ORF">B0T17DRAFT_188444</name>
</gene>
<evidence type="ECO:0000313" key="2">
    <source>
        <dbReference type="EMBL" id="KAK0629496.1"/>
    </source>
</evidence>
<sequence>MVFVFRLLQQTPLLSLPGPARTRNPKIFLGGHPWPDKSGSSHRPGFGTIQVHQAYRAARPRSSSPQNVLWNPVGMVCRHLLELPFLTGNPHPHRRP</sequence>
<comment type="caution">
    <text evidence="2">The sequence shown here is derived from an EMBL/GenBank/DDBJ whole genome shotgun (WGS) entry which is preliminary data.</text>
</comment>
<protein>
    <submittedName>
        <fullName evidence="2">Uncharacterized protein</fullName>
    </submittedName>
</protein>
<reference evidence="2" key="1">
    <citation type="submission" date="2023-06" db="EMBL/GenBank/DDBJ databases">
        <title>Genome-scale phylogeny and comparative genomics of the fungal order Sordariales.</title>
        <authorList>
            <consortium name="Lawrence Berkeley National Laboratory"/>
            <person name="Hensen N."/>
            <person name="Bonometti L."/>
            <person name="Westerberg I."/>
            <person name="Brannstrom I.O."/>
            <person name="Guillou S."/>
            <person name="Cros-Aarteil S."/>
            <person name="Calhoun S."/>
            <person name="Haridas S."/>
            <person name="Kuo A."/>
            <person name="Mondo S."/>
            <person name="Pangilinan J."/>
            <person name="Riley R."/>
            <person name="LaButti K."/>
            <person name="Andreopoulos B."/>
            <person name="Lipzen A."/>
            <person name="Chen C."/>
            <person name="Yanf M."/>
            <person name="Daum C."/>
            <person name="Ng V."/>
            <person name="Clum A."/>
            <person name="Steindorff A."/>
            <person name="Ohm R."/>
            <person name="Martin F."/>
            <person name="Silar P."/>
            <person name="Natvig D."/>
            <person name="Lalanne C."/>
            <person name="Gautier V."/>
            <person name="Ament-velasquez S.L."/>
            <person name="Kruys A."/>
            <person name="Hutchinson M.I."/>
            <person name="Powell A.J."/>
            <person name="Barry K."/>
            <person name="Miller A.N."/>
            <person name="Grigoriev I.V."/>
            <person name="Debuchy R."/>
            <person name="Gladieux P."/>
            <person name="Thoren M.H."/>
            <person name="Johannesson H."/>
        </authorList>
    </citation>
    <scope>NUCLEOTIDE SEQUENCE</scope>
    <source>
        <strain evidence="2">SMH3391-2</strain>
    </source>
</reference>